<sequence length="12" mass="1432">MDLSSHYLHEPC</sequence>
<keyword evidence="2" id="KW-1185">Reference proteome</keyword>
<reference evidence="1" key="1">
    <citation type="submission" date="2022-03" db="EMBL/GenBank/DDBJ databases">
        <authorList>
            <person name="Sayadi A."/>
        </authorList>
    </citation>
    <scope>NUCLEOTIDE SEQUENCE</scope>
</reference>
<accession>A0A9P0JRL1</accession>
<name>A0A9P0JRL1_ACAOB</name>
<gene>
    <name evidence="1" type="ORF">ACAOBT_LOCUS1537</name>
</gene>
<proteinExistence type="predicted"/>
<dbReference type="Proteomes" id="UP001152888">
    <property type="component" value="Unassembled WGS sequence"/>
</dbReference>
<evidence type="ECO:0000313" key="1">
    <source>
        <dbReference type="EMBL" id="CAH1956409.1"/>
    </source>
</evidence>
<evidence type="ECO:0000313" key="2">
    <source>
        <dbReference type="Proteomes" id="UP001152888"/>
    </source>
</evidence>
<protein>
    <submittedName>
        <fullName evidence="1">Uncharacterized protein</fullName>
    </submittedName>
</protein>
<dbReference type="EMBL" id="CAKOFQ010006665">
    <property type="protein sequence ID" value="CAH1956409.1"/>
    <property type="molecule type" value="Genomic_DNA"/>
</dbReference>
<comment type="caution">
    <text evidence="1">The sequence shown here is derived from an EMBL/GenBank/DDBJ whole genome shotgun (WGS) entry which is preliminary data.</text>
</comment>
<organism evidence="1 2">
    <name type="scientific">Acanthoscelides obtectus</name>
    <name type="common">Bean weevil</name>
    <name type="synonym">Bruchus obtectus</name>
    <dbReference type="NCBI Taxonomy" id="200917"/>
    <lineage>
        <taxon>Eukaryota</taxon>
        <taxon>Metazoa</taxon>
        <taxon>Ecdysozoa</taxon>
        <taxon>Arthropoda</taxon>
        <taxon>Hexapoda</taxon>
        <taxon>Insecta</taxon>
        <taxon>Pterygota</taxon>
        <taxon>Neoptera</taxon>
        <taxon>Endopterygota</taxon>
        <taxon>Coleoptera</taxon>
        <taxon>Polyphaga</taxon>
        <taxon>Cucujiformia</taxon>
        <taxon>Chrysomeloidea</taxon>
        <taxon>Chrysomelidae</taxon>
        <taxon>Bruchinae</taxon>
        <taxon>Bruchini</taxon>
        <taxon>Acanthoscelides</taxon>
    </lineage>
</organism>